<name>A0A6J4HG65_9CHLR</name>
<dbReference type="GO" id="GO:0009253">
    <property type="term" value="P:peptidoglycan catabolic process"/>
    <property type="evidence" value="ECO:0007669"/>
    <property type="project" value="InterPro"/>
</dbReference>
<dbReference type="PANTHER" id="PTHR30404">
    <property type="entry name" value="N-ACETYLMURAMOYL-L-ALANINE AMIDASE"/>
    <property type="match status" value="1"/>
</dbReference>
<reference evidence="6" key="1">
    <citation type="submission" date="2020-02" db="EMBL/GenBank/DDBJ databases">
        <authorList>
            <person name="Meier V. D."/>
        </authorList>
    </citation>
    <scope>NUCLEOTIDE SEQUENCE</scope>
    <source>
        <strain evidence="6">AVDCRST_MAG26</strain>
    </source>
</reference>
<feature type="signal peptide" evidence="3">
    <location>
        <begin position="1"/>
        <end position="24"/>
    </location>
</feature>
<feature type="domain" description="SH3b" evidence="4">
    <location>
        <begin position="228"/>
        <end position="292"/>
    </location>
</feature>
<dbReference type="Pfam" id="PF08239">
    <property type="entry name" value="SH3_3"/>
    <property type="match status" value="1"/>
</dbReference>
<dbReference type="EC" id="3.5.1.28" evidence="6"/>
<keyword evidence="3" id="KW-0732">Signal</keyword>
<evidence type="ECO:0000259" key="4">
    <source>
        <dbReference type="SMART" id="SM00287"/>
    </source>
</evidence>
<feature type="domain" description="MurNAc-LAA" evidence="5">
    <location>
        <begin position="88"/>
        <end position="209"/>
    </location>
</feature>
<sequence length="302" mass="32647">MRKLHIAGLVLLLMGLAWPGRATAAGQRVGLQVGHWESSKLPDELRGLRTSTGAAAAGYRESQVNLDIAQRTAALLRAAGLVVDVLPATVPPSYRADAFVSLHTDGSASSRSSGFKAATHWREWAAGVALVDALRAEYGPASGLQWDGGRITSNMRGYYAFGSGRYDHAVSSYTPAAILEMGYLTNPGDRALMVGQPDRLARGIANGILRFLSSEPAGGWPAPPPPPEFRAFVTVPSANLRSGPGTNFPVVRNVSRGRVMLVEEVRGDWLKLTRFRNRGSERWVHRGSVRLDRLRDDPPQDS</sequence>
<gene>
    <name evidence="6" type="ORF">AVDCRST_MAG26-593</name>
</gene>
<proteinExistence type="predicted"/>
<evidence type="ECO:0000256" key="3">
    <source>
        <dbReference type="SAM" id="SignalP"/>
    </source>
</evidence>
<dbReference type="CDD" id="cd02696">
    <property type="entry name" value="MurNAc-LAA"/>
    <property type="match status" value="1"/>
</dbReference>
<accession>A0A6J4HG65</accession>
<dbReference type="GO" id="GO:0071555">
    <property type="term" value="P:cell wall organization"/>
    <property type="evidence" value="ECO:0007669"/>
    <property type="project" value="UniProtKB-KW"/>
</dbReference>
<dbReference type="PANTHER" id="PTHR30404:SF0">
    <property type="entry name" value="N-ACETYLMURAMOYL-L-ALANINE AMIDASE AMIC"/>
    <property type="match status" value="1"/>
</dbReference>
<dbReference type="SUPFAM" id="SSF53187">
    <property type="entry name" value="Zn-dependent exopeptidases"/>
    <property type="match status" value="1"/>
</dbReference>
<dbReference type="InterPro" id="IPR003646">
    <property type="entry name" value="SH3-like_bac-type"/>
</dbReference>
<dbReference type="EMBL" id="CADCTK010000154">
    <property type="protein sequence ID" value="CAA9222308.1"/>
    <property type="molecule type" value="Genomic_DNA"/>
</dbReference>
<dbReference type="SMART" id="SM00646">
    <property type="entry name" value="Ami_3"/>
    <property type="match status" value="1"/>
</dbReference>
<dbReference type="SMART" id="SM00287">
    <property type="entry name" value="SH3b"/>
    <property type="match status" value="1"/>
</dbReference>
<dbReference type="AlphaFoldDB" id="A0A6J4HG65"/>
<evidence type="ECO:0000256" key="1">
    <source>
        <dbReference type="ARBA" id="ARBA00022801"/>
    </source>
</evidence>
<keyword evidence="2" id="KW-0961">Cell wall biogenesis/degradation</keyword>
<dbReference type="Pfam" id="PF01520">
    <property type="entry name" value="Amidase_3"/>
    <property type="match status" value="1"/>
</dbReference>
<dbReference type="GO" id="GO:0030288">
    <property type="term" value="C:outer membrane-bounded periplasmic space"/>
    <property type="evidence" value="ECO:0007669"/>
    <property type="project" value="TreeGrafter"/>
</dbReference>
<evidence type="ECO:0000313" key="6">
    <source>
        <dbReference type="EMBL" id="CAA9222308.1"/>
    </source>
</evidence>
<dbReference type="InterPro" id="IPR050695">
    <property type="entry name" value="N-acetylmuramoyl_amidase_3"/>
</dbReference>
<dbReference type="Gene3D" id="2.30.30.40">
    <property type="entry name" value="SH3 Domains"/>
    <property type="match status" value="1"/>
</dbReference>
<evidence type="ECO:0000259" key="5">
    <source>
        <dbReference type="SMART" id="SM00646"/>
    </source>
</evidence>
<dbReference type="GO" id="GO:0008745">
    <property type="term" value="F:N-acetylmuramoyl-L-alanine amidase activity"/>
    <property type="evidence" value="ECO:0007669"/>
    <property type="project" value="UniProtKB-EC"/>
</dbReference>
<dbReference type="Gene3D" id="3.40.630.40">
    <property type="entry name" value="Zn-dependent exopeptidases"/>
    <property type="match status" value="1"/>
</dbReference>
<dbReference type="InterPro" id="IPR002508">
    <property type="entry name" value="MurNAc-LAA_cat"/>
</dbReference>
<keyword evidence="1 6" id="KW-0378">Hydrolase</keyword>
<feature type="chain" id="PRO_5026662672" evidence="3">
    <location>
        <begin position="25"/>
        <end position="302"/>
    </location>
</feature>
<evidence type="ECO:0000256" key="2">
    <source>
        <dbReference type="ARBA" id="ARBA00023316"/>
    </source>
</evidence>
<organism evidence="6">
    <name type="scientific">uncultured Chloroflexia bacterium</name>
    <dbReference type="NCBI Taxonomy" id="1672391"/>
    <lineage>
        <taxon>Bacteria</taxon>
        <taxon>Bacillati</taxon>
        <taxon>Chloroflexota</taxon>
        <taxon>Chloroflexia</taxon>
        <taxon>environmental samples</taxon>
    </lineage>
</organism>
<protein>
    <submittedName>
        <fullName evidence="6">N-acetylmuramoyl-L-alanine amidase</fullName>
        <ecNumber evidence="6">3.5.1.28</ecNumber>
    </submittedName>
</protein>